<feature type="coiled-coil region" evidence="1">
    <location>
        <begin position="71"/>
        <end position="98"/>
    </location>
</feature>
<proteinExistence type="predicted"/>
<dbReference type="AlphaFoldDB" id="A0ABD0YB39"/>
<evidence type="ECO:0000313" key="4">
    <source>
        <dbReference type="Proteomes" id="UP001558652"/>
    </source>
</evidence>
<dbReference type="Pfam" id="PF15964">
    <property type="entry name" value="CCCAP"/>
    <property type="match status" value="2"/>
</dbReference>
<feature type="region of interest" description="Disordered" evidence="2">
    <location>
        <begin position="318"/>
        <end position="340"/>
    </location>
</feature>
<organism evidence="3 4">
    <name type="scientific">Ranatra chinensis</name>
    <dbReference type="NCBI Taxonomy" id="642074"/>
    <lineage>
        <taxon>Eukaryota</taxon>
        <taxon>Metazoa</taxon>
        <taxon>Ecdysozoa</taxon>
        <taxon>Arthropoda</taxon>
        <taxon>Hexapoda</taxon>
        <taxon>Insecta</taxon>
        <taxon>Pterygota</taxon>
        <taxon>Neoptera</taxon>
        <taxon>Paraneoptera</taxon>
        <taxon>Hemiptera</taxon>
        <taxon>Heteroptera</taxon>
        <taxon>Panheteroptera</taxon>
        <taxon>Nepomorpha</taxon>
        <taxon>Nepidae</taxon>
        <taxon>Ranatrinae</taxon>
        <taxon>Ranatra</taxon>
    </lineage>
</organism>
<dbReference type="Proteomes" id="UP001558652">
    <property type="component" value="Unassembled WGS sequence"/>
</dbReference>
<dbReference type="PANTHER" id="PTHR34343:SF1">
    <property type="entry name" value="SEROLOGICALLY DEFINED COLON CANCER ANTIGEN 8"/>
    <property type="match status" value="1"/>
</dbReference>
<dbReference type="PANTHER" id="PTHR34343">
    <property type="entry name" value="SEROLOGICALLY DEFINED COLON CANCER ANTIGEN 8"/>
    <property type="match status" value="1"/>
</dbReference>
<name>A0ABD0YB39_9HEMI</name>
<dbReference type="EMBL" id="JBFDAA010000010">
    <property type="protein sequence ID" value="KAL1124546.1"/>
    <property type="molecule type" value="Genomic_DNA"/>
</dbReference>
<keyword evidence="1" id="KW-0175">Coiled coil</keyword>
<feature type="region of interest" description="Disordered" evidence="2">
    <location>
        <begin position="41"/>
        <end position="62"/>
    </location>
</feature>
<protein>
    <submittedName>
        <fullName evidence="3">Uncharacterized protein</fullName>
    </submittedName>
</protein>
<comment type="caution">
    <text evidence="3">The sequence shown here is derived from an EMBL/GenBank/DDBJ whole genome shotgun (WGS) entry which is preliminary data.</text>
</comment>
<evidence type="ECO:0000256" key="1">
    <source>
        <dbReference type="SAM" id="Coils"/>
    </source>
</evidence>
<evidence type="ECO:0000313" key="3">
    <source>
        <dbReference type="EMBL" id="KAL1124546.1"/>
    </source>
</evidence>
<feature type="coiled-coil region" evidence="1">
    <location>
        <begin position="446"/>
        <end position="480"/>
    </location>
</feature>
<evidence type="ECO:0000256" key="2">
    <source>
        <dbReference type="SAM" id="MobiDB-lite"/>
    </source>
</evidence>
<sequence>MPDYTDLAYREAVSKLKYLLAESYTPITPMKRVGMMRGAGGSGAGPLALAPSSQSDSQLAQPPPAELISFIDRQEEYIEQLEKESQFCREELSNMMAKVKDVIAENGESGKRTTGGRHHVSSKILTGPSIMLESRISELEAQLTQCRLELRKAQEEATTKISTSMPSESVLPTPLETSKQIEELQRERNELIETVNNLQSLVTQLREKEASATQKVKRSLDVVDQAQFEKNQLEMEVRRLKSELERVNEKQRESLQDANRRVSEAERRYAVQVERLNADLAAQWDTTNRLNLELDRAKRTEQELRRELAQRNTTIEELKKEMSSKTSSLQSEALSAGAERESLEAELGAARLALERTERGGRQEAARLQAEVASLRQRLDRADADLLHSRKENIRLNENVSMLEKELSLAKLTKESKEAGQSKESRRDEELTSMIRDIDAKHVQSVAELEGMIQSQTQLMEKLKDECHTLTKRLEDSSTRHK</sequence>
<reference evidence="3 4" key="1">
    <citation type="submission" date="2024-07" db="EMBL/GenBank/DDBJ databases">
        <title>Chromosome-level genome assembly of the water stick insect Ranatra chinensis (Heteroptera: Nepidae).</title>
        <authorList>
            <person name="Liu X."/>
        </authorList>
    </citation>
    <scope>NUCLEOTIDE SEQUENCE [LARGE SCALE GENOMIC DNA]</scope>
    <source>
        <strain evidence="3">Cailab_2021Rc</strain>
        <tissue evidence="3">Muscle</tissue>
    </source>
</reference>
<feature type="region of interest" description="Disordered" evidence="2">
    <location>
        <begin position="414"/>
        <end position="433"/>
    </location>
</feature>
<dbReference type="InterPro" id="IPR031887">
    <property type="entry name" value="SDCCAG8"/>
</dbReference>
<gene>
    <name evidence="3" type="ORF">AAG570_001172</name>
</gene>
<accession>A0ABD0YB39</accession>
<keyword evidence="4" id="KW-1185">Reference proteome</keyword>